<dbReference type="EMBL" id="QRDY01000021">
    <property type="protein sequence ID" value="RED54795.1"/>
    <property type="molecule type" value="Genomic_DNA"/>
</dbReference>
<organism evidence="1 2">
    <name type="scientific">Cohnella lupini</name>
    <dbReference type="NCBI Taxonomy" id="1294267"/>
    <lineage>
        <taxon>Bacteria</taxon>
        <taxon>Bacillati</taxon>
        <taxon>Bacillota</taxon>
        <taxon>Bacilli</taxon>
        <taxon>Bacillales</taxon>
        <taxon>Paenibacillaceae</taxon>
        <taxon>Cohnella</taxon>
    </lineage>
</organism>
<dbReference type="RefSeq" id="WP_115995155.1">
    <property type="nucleotide sequence ID" value="NZ_QRDY01000021.1"/>
</dbReference>
<keyword evidence="2" id="KW-1185">Reference proteome</keyword>
<accession>A0A3D9HZC9</accession>
<dbReference type="AlphaFoldDB" id="A0A3D9HZC9"/>
<gene>
    <name evidence="1" type="ORF">DFP95_12151</name>
</gene>
<comment type="caution">
    <text evidence="1">The sequence shown here is derived from an EMBL/GenBank/DDBJ whole genome shotgun (WGS) entry which is preliminary data.</text>
</comment>
<sequence length="127" mass="14592">MSSNSVIEIRKVVGARLAEIHPEVYYEFADDKAQFPYLVFDLPNSFDDGTYENFVMDIDGWDAPKGGDTMPLELMMAAADAVIHRQIIRVPGMAFIMYRENRLSPPDDDKKIRRRKIIYQIRTFTGG</sequence>
<evidence type="ECO:0000313" key="2">
    <source>
        <dbReference type="Proteomes" id="UP000256869"/>
    </source>
</evidence>
<dbReference type="Gene3D" id="3.30.2000.30">
    <property type="match status" value="1"/>
</dbReference>
<dbReference type="InterPro" id="IPR053745">
    <property type="entry name" value="Viral_Tail_Comp_sf"/>
</dbReference>
<protein>
    <submittedName>
        <fullName evidence="1">Uncharacterized protein</fullName>
    </submittedName>
</protein>
<name>A0A3D9HZC9_9BACL</name>
<evidence type="ECO:0000313" key="1">
    <source>
        <dbReference type="EMBL" id="RED54795.1"/>
    </source>
</evidence>
<reference evidence="1 2" key="1">
    <citation type="submission" date="2018-07" db="EMBL/GenBank/DDBJ databases">
        <title>Genomic Encyclopedia of Type Strains, Phase III (KMG-III): the genomes of soil and plant-associated and newly described type strains.</title>
        <authorList>
            <person name="Whitman W."/>
        </authorList>
    </citation>
    <scope>NUCLEOTIDE SEQUENCE [LARGE SCALE GENOMIC DNA]</scope>
    <source>
        <strain evidence="1 2">CECT 8236</strain>
    </source>
</reference>
<dbReference type="Proteomes" id="UP000256869">
    <property type="component" value="Unassembled WGS sequence"/>
</dbReference>
<proteinExistence type="predicted"/>
<dbReference type="OrthoDB" id="2942695at2"/>